<proteinExistence type="predicted"/>
<dbReference type="InterPro" id="IPR006561">
    <property type="entry name" value="DZF_dom"/>
</dbReference>
<dbReference type="PANTHER" id="PTHR45762:SF2">
    <property type="entry name" value="ZINC FINGER RNA-BINDING PROTEIN 2"/>
    <property type="match status" value="1"/>
</dbReference>
<feature type="non-terminal residue" evidence="2">
    <location>
        <position position="1"/>
    </location>
</feature>
<dbReference type="PROSITE" id="PS51703">
    <property type="entry name" value="DZF"/>
    <property type="match status" value="1"/>
</dbReference>
<gene>
    <name evidence="2" type="ORF">CHARACLAT_010907</name>
</gene>
<comment type="caution">
    <text evidence="2">The sequence shown here is derived from an EMBL/GenBank/DDBJ whole genome shotgun (WGS) entry which is preliminary data.</text>
</comment>
<dbReference type="PANTHER" id="PTHR45762">
    <property type="entry name" value="ZINC FINGER RNA-BINDING PROTEIN"/>
    <property type="match status" value="1"/>
</dbReference>
<name>A0ABU7DRV8_9TELE</name>
<organism evidence="2 3">
    <name type="scientific">Characodon lateralis</name>
    <dbReference type="NCBI Taxonomy" id="208331"/>
    <lineage>
        <taxon>Eukaryota</taxon>
        <taxon>Metazoa</taxon>
        <taxon>Chordata</taxon>
        <taxon>Craniata</taxon>
        <taxon>Vertebrata</taxon>
        <taxon>Euteleostomi</taxon>
        <taxon>Actinopterygii</taxon>
        <taxon>Neopterygii</taxon>
        <taxon>Teleostei</taxon>
        <taxon>Neoteleostei</taxon>
        <taxon>Acanthomorphata</taxon>
        <taxon>Ovalentaria</taxon>
        <taxon>Atherinomorphae</taxon>
        <taxon>Cyprinodontiformes</taxon>
        <taxon>Goodeidae</taxon>
        <taxon>Characodon</taxon>
    </lineage>
</organism>
<dbReference type="InterPro" id="IPR049401">
    <property type="entry name" value="DZF_dom_N"/>
</dbReference>
<evidence type="ECO:0000313" key="2">
    <source>
        <dbReference type="EMBL" id="MED6277201.1"/>
    </source>
</evidence>
<dbReference type="Pfam" id="PF07528">
    <property type="entry name" value="DZF_N"/>
    <property type="match status" value="1"/>
</dbReference>
<dbReference type="InterPro" id="IPR043519">
    <property type="entry name" value="NT_sf"/>
</dbReference>
<reference evidence="2 3" key="1">
    <citation type="submission" date="2021-06" db="EMBL/GenBank/DDBJ databases">
        <authorList>
            <person name="Palmer J.M."/>
        </authorList>
    </citation>
    <scope>NUCLEOTIDE SEQUENCE [LARGE SCALE GENOMIC DNA]</scope>
    <source>
        <strain evidence="2 3">CL_MEX2019</strain>
        <tissue evidence="2">Muscle</tissue>
    </source>
</reference>
<accession>A0ABU7DRV8</accession>
<feature type="domain" description="DZF" evidence="1">
    <location>
        <begin position="1"/>
        <end position="109"/>
    </location>
</feature>
<protein>
    <recommendedName>
        <fullName evidence="1">DZF domain-containing protein</fullName>
    </recommendedName>
</protein>
<sequence length="109" mass="12750">VSEKDPPDVLNKKKCLDYLAALRHAKWFQARANGLQSCVIIIRVLRDLCQRVPTWGRLPGWVGSVQLSGCFKPTFCHAWWFKRGPANISIKLEFVHISSVRQWSCWWRR</sequence>
<keyword evidence="3" id="KW-1185">Reference proteome</keyword>
<evidence type="ECO:0000259" key="1">
    <source>
        <dbReference type="PROSITE" id="PS51703"/>
    </source>
</evidence>
<evidence type="ECO:0000313" key="3">
    <source>
        <dbReference type="Proteomes" id="UP001352852"/>
    </source>
</evidence>
<dbReference type="Proteomes" id="UP001352852">
    <property type="component" value="Unassembled WGS sequence"/>
</dbReference>
<dbReference type="Gene3D" id="3.30.460.10">
    <property type="entry name" value="Beta Polymerase, domain 2"/>
    <property type="match status" value="1"/>
</dbReference>
<dbReference type="EMBL" id="JAHUTJ010033498">
    <property type="protein sequence ID" value="MED6277201.1"/>
    <property type="molecule type" value="Genomic_DNA"/>
</dbReference>